<accession>A0A128EFU7</accession>
<dbReference type="AlphaFoldDB" id="A0A128EFU7"/>
<comment type="similarity">
    <text evidence="3">Belongs to the HAD-like hydrolase superfamily. CbbY/CbbZ/Gph/YieH family.</text>
</comment>
<comment type="catalytic activity">
    <reaction evidence="1">
        <text>2-phosphoglycolate + H2O = glycolate + phosphate</text>
        <dbReference type="Rhea" id="RHEA:14369"/>
        <dbReference type="ChEBI" id="CHEBI:15377"/>
        <dbReference type="ChEBI" id="CHEBI:29805"/>
        <dbReference type="ChEBI" id="CHEBI:43474"/>
        <dbReference type="ChEBI" id="CHEBI:58033"/>
        <dbReference type="EC" id="3.1.3.18"/>
    </reaction>
</comment>
<evidence type="ECO:0000313" key="6">
    <source>
        <dbReference type="Proteomes" id="UP000069632"/>
    </source>
</evidence>
<keyword evidence="6" id="KW-1185">Reference proteome</keyword>
<dbReference type="InterPro" id="IPR006439">
    <property type="entry name" value="HAD-SF_hydro_IA"/>
</dbReference>
<dbReference type="Gene3D" id="1.10.150.240">
    <property type="entry name" value="Putative phosphatase, domain 2"/>
    <property type="match status" value="1"/>
</dbReference>
<proteinExistence type="inferred from homology"/>
<evidence type="ECO:0000256" key="2">
    <source>
        <dbReference type="ARBA" id="ARBA00004818"/>
    </source>
</evidence>
<reference evidence="5 6" key="1">
    <citation type="submission" date="2016-02" db="EMBL/GenBank/DDBJ databases">
        <authorList>
            <consortium name="Pathogen Informatics"/>
        </authorList>
    </citation>
    <scope>NUCLEOTIDE SEQUENCE [LARGE SCALE GENOMIC DNA]</scope>
    <source>
        <strain evidence="5 6">RC20</strain>
    </source>
</reference>
<sequence>MKKTILFDLDGTLIDSTESILDGFRTAFKQQNEIYPDDEKIKSFIGYPLEIMFSKLGVKDELVDEFVKAYKSRYKSTFLDATTLLPSAKEAVKEAYEFADLGVVTTKTSKYSVVLLEDLGILQYFSAVIGRDDVSNAKPHPEPILKALSVMKKSFEHSYMVGDTKLDAICATKAGINSVCVTCGYGKKNELEQHCKNIFKTPLEAVNFIKNL</sequence>
<dbReference type="Pfam" id="PF13419">
    <property type="entry name" value="HAD_2"/>
    <property type="match status" value="1"/>
</dbReference>
<dbReference type="Proteomes" id="UP000069632">
    <property type="component" value="Unassembled WGS sequence"/>
</dbReference>
<dbReference type="InterPro" id="IPR041492">
    <property type="entry name" value="HAD_2"/>
</dbReference>
<dbReference type="InterPro" id="IPR023214">
    <property type="entry name" value="HAD_sf"/>
</dbReference>
<dbReference type="PANTHER" id="PTHR43434:SF1">
    <property type="entry name" value="PHOSPHOGLYCOLATE PHOSPHATASE"/>
    <property type="match status" value="1"/>
</dbReference>
<dbReference type="NCBIfam" id="TIGR01549">
    <property type="entry name" value="HAD-SF-IA-v1"/>
    <property type="match status" value="1"/>
</dbReference>
<evidence type="ECO:0000256" key="1">
    <source>
        <dbReference type="ARBA" id="ARBA00000830"/>
    </source>
</evidence>
<keyword evidence="5" id="KW-0378">Hydrolase</keyword>
<dbReference type="GO" id="GO:0006281">
    <property type="term" value="P:DNA repair"/>
    <property type="evidence" value="ECO:0007669"/>
    <property type="project" value="TreeGrafter"/>
</dbReference>
<dbReference type="InterPro" id="IPR050155">
    <property type="entry name" value="HAD-like_hydrolase_sf"/>
</dbReference>
<dbReference type="RefSeq" id="WP_075540212.1">
    <property type="nucleotide sequence ID" value="NZ_CP053844.1"/>
</dbReference>
<dbReference type="GO" id="GO:0008967">
    <property type="term" value="F:phosphoglycolate phosphatase activity"/>
    <property type="evidence" value="ECO:0007669"/>
    <property type="project" value="UniProtKB-EC"/>
</dbReference>
<dbReference type="SFLD" id="SFLDS00003">
    <property type="entry name" value="Haloacid_Dehalogenase"/>
    <property type="match status" value="1"/>
</dbReference>
<gene>
    <name evidence="5" type="primary">gph_1</name>
    <name evidence="5" type="ORF">ERS672216_01058</name>
</gene>
<dbReference type="SUPFAM" id="SSF56784">
    <property type="entry name" value="HAD-like"/>
    <property type="match status" value="1"/>
</dbReference>
<dbReference type="EC" id="3.1.3.18" evidence="4"/>
<name>A0A128EFU7_9BACT</name>
<organism evidence="5 6">
    <name type="scientific">Campylobacter geochelonis</name>
    <dbReference type="NCBI Taxonomy" id="1780362"/>
    <lineage>
        <taxon>Bacteria</taxon>
        <taxon>Pseudomonadati</taxon>
        <taxon>Campylobacterota</taxon>
        <taxon>Epsilonproteobacteria</taxon>
        <taxon>Campylobacterales</taxon>
        <taxon>Campylobacteraceae</taxon>
        <taxon>Campylobacter</taxon>
    </lineage>
</organism>
<dbReference type="PANTHER" id="PTHR43434">
    <property type="entry name" value="PHOSPHOGLYCOLATE PHOSPHATASE"/>
    <property type="match status" value="1"/>
</dbReference>
<comment type="pathway">
    <text evidence="2">Organic acid metabolism; glycolate biosynthesis; glycolate from 2-phosphoglycolate: step 1/1.</text>
</comment>
<dbReference type="InterPro" id="IPR036412">
    <property type="entry name" value="HAD-like_sf"/>
</dbReference>
<dbReference type="SFLD" id="SFLDG01135">
    <property type="entry name" value="C1.5.6:_HAD__Beta-PGM__Phospha"/>
    <property type="match status" value="1"/>
</dbReference>
<dbReference type="InterPro" id="IPR023198">
    <property type="entry name" value="PGP-like_dom2"/>
</dbReference>
<dbReference type="SFLD" id="SFLDG01129">
    <property type="entry name" value="C1.5:_HAD__Beta-PGM__Phosphata"/>
    <property type="match status" value="1"/>
</dbReference>
<dbReference type="EMBL" id="FIZP01000004">
    <property type="protein sequence ID" value="CZE47774.1"/>
    <property type="molecule type" value="Genomic_DNA"/>
</dbReference>
<protein>
    <recommendedName>
        <fullName evidence="4">phosphoglycolate phosphatase</fullName>
        <ecNumber evidence="4">3.1.3.18</ecNumber>
    </recommendedName>
</protein>
<evidence type="ECO:0000256" key="4">
    <source>
        <dbReference type="ARBA" id="ARBA00013078"/>
    </source>
</evidence>
<dbReference type="Gene3D" id="3.40.50.1000">
    <property type="entry name" value="HAD superfamily/HAD-like"/>
    <property type="match status" value="1"/>
</dbReference>
<dbReference type="OrthoDB" id="9793014at2"/>
<evidence type="ECO:0000256" key="3">
    <source>
        <dbReference type="ARBA" id="ARBA00006171"/>
    </source>
</evidence>
<evidence type="ECO:0000313" key="5">
    <source>
        <dbReference type="EMBL" id="CZE47774.1"/>
    </source>
</evidence>